<keyword evidence="6" id="KW-1185">Reference proteome</keyword>
<dbReference type="Proteomes" id="UP000230233">
    <property type="component" value="Chromosome I"/>
</dbReference>
<sequence length="160" mass="17754">MRSSALLAKTILCRTTLSAYRNLSLRFISKMSEVDKAQLAAINKDVQANDTIFGKIIRKEIPAKIIFEDDEALAFHDVSPQAPIHFLVIPKRRIDMLENAVDSDAALIGKLMVTAAKVAKELKMADGYRVVVNNGKDGCQSVYHLHLHVMGGRQLQWPPG</sequence>
<dbReference type="Pfam" id="PF01230">
    <property type="entry name" value="HIT"/>
    <property type="match status" value="1"/>
</dbReference>
<dbReference type="EMBL" id="PDUG01000001">
    <property type="protein sequence ID" value="PIC51132.1"/>
    <property type="molecule type" value="Genomic_DNA"/>
</dbReference>
<feature type="domain" description="HIT" evidence="4">
    <location>
        <begin position="52"/>
        <end position="160"/>
    </location>
</feature>
<dbReference type="PROSITE" id="PS51084">
    <property type="entry name" value="HIT_2"/>
    <property type="match status" value="1"/>
</dbReference>
<evidence type="ECO:0000313" key="6">
    <source>
        <dbReference type="Proteomes" id="UP000230233"/>
    </source>
</evidence>
<dbReference type="AlphaFoldDB" id="A0A2G5VHA7"/>
<feature type="active site" description="Tele-AMP-histidine intermediate" evidence="1">
    <location>
        <position position="146"/>
    </location>
</feature>
<evidence type="ECO:0000259" key="4">
    <source>
        <dbReference type="PROSITE" id="PS51084"/>
    </source>
</evidence>
<dbReference type="PANTHER" id="PTHR23089">
    <property type="entry name" value="HISTIDINE TRIAD HIT PROTEIN"/>
    <property type="match status" value="1"/>
</dbReference>
<comment type="caution">
    <text evidence="5">The sequence shown here is derived from an EMBL/GenBank/DDBJ whole genome shotgun (WGS) entry which is preliminary data.</text>
</comment>
<dbReference type="STRING" id="1611254.A0A2G5VHA7"/>
<evidence type="ECO:0000313" key="5">
    <source>
        <dbReference type="EMBL" id="PIC51132.1"/>
    </source>
</evidence>
<feature type="short sequence motif" description="Histidine triad motif" evidence="2 3">
    <location>
        <begin position="144"/>
        <end position="148"/>
    </location>
</feature>
<dbReference type="OrthoDB" id="672793at2759"/>
<dbReference type="InterPro" id="IPR001310">
    <property type="entry name" value="Histidine_triad_HIT"/>
</dbReference>
<evidence type="ECO:0000256" key="3">
    <source>
        <dbReference type="PROSITE-ProRule" id="PRU00464"/>
    </source>
</evidence>
<dbReference type="InterPro" id="IPR019808">
    <property type="entry name" value="Histidine_triad_CS"/>
</dbReference>
<dbReference type="GO" id="GO:0003824">
    <property type="term" value="F:catalytic activity"/>
    <property type="evidence" value="ECO:0007669"/>
    <property type="project" value="InterPro"/>
</dbReference>
<gene>
    <name evidence="5" type="primary">Cni-hint-1</name>
    <name evidence="5" type="synonym">Cnig_chr_I.g1769</name>
    <name evidence="5" type="ORF">B9Z55_001769</name>
</gene>
<dbReference type="InterPro" id="IPR011146">
    <property type="entry name" value="HIT-like"/>
</dbReference>
<proteinExistence type="predicted"/>
<dbReference type="FunFam" id="3.30.428.10:FF:000005">
    <property type="entry name" value="Histidine triad nucleotide-binding protein 1"/>
    <property type="match status" value="1"/>
</dbReference>
<dbReference type="PROSITE" id="PS00892">
    <property type="entry name" value="HIT_1"/>
    <property type="match status" value="1"/>
</dbReference>
<accession>A0A2G5VHA7</accession>
<dbReference type="InterPro" id="IPR036265">
    <property type="entry name" value="HIT-like_sf"/>
</dbReference>
<evidence type="ECO:0000256" key="1">
    <source>
        <dbReference type="PIRSR" id="PIRSR601310-1"/>
    </source>
</evidence>
<dbReference type="SUPFAM" id="SSF54197">
    <property type="entry name" value="HIT-like"/>
    <property type="match status" value="1"/>
</dbReference>
<name>A0A2G5VHA7_9PELO</name>
<evidence type="ECO:0000256" key="2">
    <source>
        <dbReference type="PIRSR" id="PIRSR601310-3"/>
    </source>
</evidence>
<dbReference type="CDD" id="cd01276">
    <property type="entry name" value="PKCI_related"/>
    <property type="match status" value="1"/>
</dbReference>
<reference evidence="6" key="1">
    <citation type="submission" date="2017-10" db="EMBL/GenBank/DDBJ databases">
        <title>Rapid genome shrinkage in a self-fertile nematode reveals novel sperm competition proteins.</title>
        <authorList>
            <person name="Yin D."/>
            <person name="Schwarz E.M."/>
            <person name="Thomas C.G."/>
            <person name="Felde R.L."/>
            <person name="Korf I.F."/>
            <person name="Cutter A.D."/>
            <person name="Schartner C.M."/>
            <person name="Ralston E.J."/>
            <person name="Meyer B.J."/>
            <person name="Haag E.S."/>
        </authorList>
    </citation>
    <scope>NUCLEOTIDE SEQUENCE [LARGE SCALE GENOMIC DNA]</scope>
    <source>
        <strain evidence="6">JU1422</strain>
    </source>
</reference>
<dbReference type="Gene3D" id="3.30.428.10">
    <property type="entry name" value="HIT-like"/>
    <property type="match status" value="1"/>
</dbReference>
<protein>
    <recommendedName>
        <fullName evidence="4">HIT domain-containing protein</fullName>
    </recommendedName>
</protein>
<organism evidence="5 6">
    <name type="scientific">Caenorhabditis nigoni</name>
    <dbReference type="NCBI Taxonomy" id="1611254"/>
    <lineage>
        <taxon>Eukaryota</taxon>
        <taxon>Metazoa</taxon>
        <taxon>Ecdysozoa</taxon>
        <taxon>Nematoda</taxon>
        <taxon>Chromadorea</taxon>
        <taxon>Rhabditida</taxon>
        <taxon>Rhabditina</taxon>
        <taxon>Rhabditomorpha</taxon>
        <taxon>Rhabditoidea</taxon>
        <taxon>Rhabditidae</taxon>
        <taxon>Peloderinae</taxon>
        <taxon>Caenorhabditis</taxon>
    </lineage>
</organism>
<dbReference type="PRINTS" id="PR00332">
    <property type="entry name" value="HISTRIAD"/>
</dbReference>